<reference evidence="1 2" key="1">
    <citation type="journal article" date="2012" name="Genome Biol.">
        <title>Genome and low-iron response of an oceanic diatom adapted to chronic iron limitation.</title>
        <authorList>
            <person name="Lommer M."/>
            <person name="Specht M."/>
            <person name="Roy A.S."/>
            <person name="Kraemer L."/>
            <person name="Andreson R."/>
            <person name="Gutowska M.A."/>
            <person name="Wolf J."/>
            <person name="Bergner S.V."/>
            <person name="Schilhabel M.B."/>
            <person name="Klostermeier U.C."/>
            <person name="Beiko R.G."/>
            <person name="Rosenstiel P."/>
            <person name="Hippler M."/>
            <person name="Laroche J."/>
        </authorList>
    </citation>
    <scope>NUCLEOTIDE SEQUENCE [LARGE SCALE GENOMIC DNA]</scope>
    <source>
        <strain evidence="1 2">CCMP1005</strain>
    </source>
</reference>
<accession>K0RPU9</accession>
<sequence>MRVREANPGRLPHLSLILHGPVSPELPVRVVGVPDDEVRPPPRLDVVGAVPPVAEVQHRPPDLVA</sequence>
<organism evidence="1 2">
    <name type="scientific">Thalassiosira oceanica</name>
    <name type="common">Marine diatom</name>
    <dbReference type="NCBI Taxonomy" id="159749"/>
    <lineage>
        <taxon>Eukaryota</taxon>
        <taxon>Sar</taxon>
        <taxon>Stramenopiles</taxon>
        <taxon>Ochrophyta</taxon>
        <taxon>Bacillariophyta</taxon>
        <taxon>Coscinodiscophyceae</taxon>
        <taxon>Thalassiosirophycidae</taxon>
        <taxon>Thalassiosirales</taxon>
        <taxon>Thalassiosiraceae</taxon>
        <taxon>Thalassiosira</taxon>
    </lineage>
</organism>
<comment type="caution">
    <text evidence="1">The sequence shown here is derived from an EMBL/GenBank/DDBJ whole genome shotgun (WGS) entry which is preliminary data.</text>
</comment>
<dbReference type="AlphaFoldDB" id="K0RPU9"/>
<gene>
    <name evidence="1" type="ORF">THAOC_26025</name>
</gene>
<protein>
    <submittedName>
        <fullName evidence="1">Uncharacterized protein</fullName>
    </submittedName>
</protein>
<keyword evidence="2" id="KW-1185">Reference proteome</keyword>
<evidence type="ECO:0000313" key="2">
    <source>
        <dbReference type="Proteomes" id="UP000266841"/>
    </source>
</evidence>
<dbReference type="EMBL" id="AGNL01035938">
    <property type="protein sequence ID" value="EJK54354.1"/>
    <property type="molecule type" value="Genomic_DNA"/>
</dbReference>
<evidence type="ECO:0000313" key="1">
    <source>
        <dbReference type="EMBL" id="EJK54354.1"/>
    </source>
</evidence>
<proteinExistence type="predicted"/>
<name>K0RPU9_THAOC</name>
<dbReference type="Proteomes" id="UP000266841">
    <property type="component" value="Unassembled WGS sequence"/>
</dbReference>
<feature type="non-terminal residue" evidence="1">
    <location>
        <position position="65"/>
    </location>
</feature>